<dbReference type="InterPro" id="IPR013123">
    <property type="entry name" value="SpoU_subst-bd"/>
</dbReference>
<dbReference type="InterPro" id="IPR051259">
    <property type="entry name" value="rRNA_Methyltransferase"/>
</dbReference>
<feature type="domain" description="RNA 2-O ribose methyltransferase substrate binding" evidence="4">
    <location>
        <begin position="30"/>
        <end position="107"/>
    </location>
</feature>
<comment type="similarity">
    <text evidence="1">Belongs to the class IV-like SAM-binding methyltransferase superfamily. RNA methyltransferase TrmH family.</text>
</comment>
<dbReference type="EMBL" id="JAGQKY010000079">
    <property type="protein sequence ID" value="MCA9397613.1"/>
    <property type="molecule type" value="Genomic_DNA"/>
</dbReference>
<keyword evidence="3" id="KW-0808">Transferase</keyword>
<dbReference type="Gene3D" id="3.30.1330.30">
    <property type="match status" value="1"/>
</dbReference>
<dbReference type="GO" id="GO:0032259">
    <property type="term" value="P:methylation"/>
    <property type="evidence" value="ECO:0007669"/>
    <property type="project" value="UniProtKB-KW"/>
</dbReference>
<reference evidence="5" key="2">
    <citation type="journal article" date="2021" name="Microbiome">
        <title>Successional dynamics and alternative stable states in a saline activated sludge microbial community over 9 years.</title>
        <authorList>
            <person name="Wang Y."/>
            <person name="Ye J."/>
            <person name="Ju F."/>
            <person name="Liu L."/>
            <person name="Boyd J.A."/>
            <person name="Deng Y."/>
            <person name="Parks D.H."/>
            <person name="Jiang X."/>
            <person name="Yin X."/>
            <person name="Woodcroft B.J."/>
            <person name="Tyson G.W."/>
            <person name="Hugenholtz P."/>
            <person name="Polz M.F."/>
            <person name="Zhang T."/>
        </authorList>
    </citation>
    <scope>NUCLEOTIDE SEQUENCE</scope>
    <source>
        <strain evidence="5">HKST-UBA02</strain>
    </source>
</reference>
<protein>
    <submittedName>
        <fullName evidence="5">RNA methyltransferase</fullName>
    </submittedName>
</protein>
<reference evidence="5" key="1">
    <citation type="submission" date="2020-04" db="EMBL/GenBank/DDBJ databases">
        <authorList>
            <person name="Zhang T."/>
        </authorList>
    </citation>
    <scope>NUCLEOTIDE SEQUENCE</scope>
    <source>
        <strain evidence="5">HKST-UBA02</strain>
    </source>
</reference>
<name>A0A955LVP6_UNCKA</name>
<dbReference type="Proteomes" id="UP000699691">
    <property type="component" value="Unassembled WGS sequence"/>
</dbReference>
<organism evidence="5 6">
    <name type="scientific">candidate division WWE3 bacterium</name>
    <dbReference type="NCBI Taxonomy" id="2053526"/>
    <lineage>
        <taxon>Bacteria</taxon>
        <taxon>Katanobacteria</taxon>
    </lineage>
</organism>
<dbReference type="Gene3D" id="3.40.1280.10">
    <property type="match status" value="1"/>
</dbReference>
<dbReference type="Pfam" id="PF22435">
    <property type="entry name" value="MRM3-like_sub_bind"/>
    <property type="match status" value="1"/>
</dbReference>
<evidence type="ECO:0000259" key="4">
    <source>
        <dbReference type="SMART" id="SM00967"/>
    </source>
</evidence>
<proteinExistence type="inferred from homology"/>
<dbReference type="PANTHER" id="PTHR43191">
    <property type="entry name" value="RRNA METHYLTRANSFERASE 3"/>
    <property type="match status" value="1"/>
</dbReference>
<dbReference type="InterPro" id="IPR029028">
    <property type="entry name" value="Alpha/beta_knot_MTases"/>
</dbReference>
<dbReference type="SUPFAM" id="SSF55315">
    <property type="entry name" value="L30e-like"/>
    <property type="match status" value="1"/>
</dbReference>
<evidence type="ECO:0000313" key="6">
    <source>
        <dbReference type="Proteomes" id="UP000699691"/>
    </source>
</evidence>
<dbReference type="InterPro" id="IPR001537">
    <property type="entry name" value="SpoU_MeTrfase"/>
</dbReference>
<dbReference type="GO" id="GO:0003723">
    <property type="term" value="F:RNA binding"/>
    <property type="evidence" value="ECO:0007669"/>
    <property type="project" value="InterPro"/>
</dbReference>
<keyword evidence="2 5" id="KW-0489">Methyltransferase</keyword>
<accession>A0A955LVP6</accession>
<dbReference type="PANTHER" id="PTHR43191:SF2">
    <property type="entry name" value="RRNA METHYLTRANSFERASE 3, MITOCHONDRIAL"/>
    <property type="match status" value="1"/>
</dbReference>
<gene>
    <name evidence="5" type="ORF">KC573_02185</name>
</gene>
<evidence type="ECO:0000256" key="2">
    <source>
        <dbReference type="ARBA" id="ARBA00022603"/>
    </source>
</evidence>
<sequence length="265" mass="29722">MDITSRNNPRIKDIAKLQSKKHRDRQHKFLIEGYYPLSYALDNNYPIEEIFVCEKLLRNKFDNNTLLERIKKSTIQITTVSEDVYAKLSNYESPEGLIAVAPEKDSSLSNLNPQNNGLYLVAESIEKLSSLGTLFRLADNAGVDAVILCDPQADMYNPHVIRTSLGTFFSVTIVEATTDKTITWCKENNIQTLATSPQAKKEHTQVDMTPSTAIVIGTEHGGLSEKWLQQADIKVLIPMYGKAESLSVSTSAAIMLYEAIRQRHN</sequence>
<evidence type="ECO:0000313" key="5">
    <source>
        <dbReference type="EMBL" id="MCA9397613.1"/>
    </source>
</evidence>
<dbReference type="InterPro" id="IPR029026">
    <property type="entry name" value="tRNA_m1G_MTases_N"/>
</dbReference>
<evidence type="ECO:0000256" key="1">
    <source>
        <dbReference type="ARBA" id="ARBA00007228"/>
    </source>
</evidence>
<evidence type="ECO:0000256" key="3">
    <source>
        <dbReference type="ARBA" id="ARBA00022679"/>
    </source>
</evidence>
<dbReference type="InterPro" id="IPR029064">
    <property type="entry name" value="Ribosomal_eL30-like_sf"/>
</dbReference>
<dbReference type="AlphaFoldDB" id="A0A955LVP6"/>
<dbReference type="GO" id="GO:0005737">
    <property type="term" value="C:cytoplasm"/>
    <property type="evidence" value="ECO:0007669"/>
    <property type="project" value="UniProtKB-ARBA"/>
</dbReference>
<dbReference type="SMART" id="SM00967">
    <property type="entry name" value="SpoU_sub_bind"/>
    <property type="match status" value="1"/>
</dbReference>
<dbReference type="Pfam" id="PF00588">
    <property type="entry name" value="SpoU_methylase"/>
    <property type="match status" value="1"/>
</dbReference>
<dbReference type="GO" id="GO:0006396">
    <property type="term" value="P:RNA processing"/>
    <property type="evidence" value="ECO:0007669"/>
    <property type="project" value="InterPro"/>
</dbReference>
<dbReference type="GO" id="GO:0008173">
    <property type="term" value="F:RNA methyltransferase activity"/>
    <property type="evidence" value="ECO:0007669"/>
    <property type="project" value="InterPro"/>
</dbReference>
<comment type="caution">
    <text evidence="5">The sequence shown here is derived from an EMBL/GenBank/DDBJ whole genome shotgun (WGS) entry which is preliminary data.</text>
</comment>
<dbReference type="SUPFAM" id="SSF75217">
    <property type="entry name" value="alpha/beta knot"/>
    <property type="match status" value="1"/>
</dbReference>
<dbReference type="InterPro" id="IPR053888">
    <property type="entry name" value="MRM3-like_sub_bind"/>
</dbReference>